<evidence type="ECO:0000256" key="1">
    <source>
        <dbReference type="SAM" id="Phobius"/>
    </source>
</evidence>
<proteinExistence type="predicted"/>
<organism evidence="2 3">
    <name type="scientific">Hyphococcus lacteus</name>
    <dbReference type="NCBI Taxonomy" id="3143536"/>
    <lineage>
        <taxon>Bacteria</taxon>
        <taxon>Pseudomonadati</taxon>
        <taxon>Pseudomonadota</taxon>
        <taxon>Alphaproteobacteria</taxon>
        <taxon>Parvularculales</taxon>
        <taxon>Parvularculaceae</taxon>
        <taxon>Hyphococcus</taxon>
    </lineage>
</organism>
<name>A0ABV3Z3U1_9PROT</name>
<keyword evidence="3" id="KW-1185">Reference proteome</keyword>
<feature type="transmembrane region" description="Helical" evidence="1">
    <location>
        <begin position="38"/>
        <end position="59"/>
    </location>
</feature>
<dbReference type="EMBL" id="JBEHZE010000001">
    <property type="protein sequence ID" value="MEX6633213.1"/>
    <property type="molecule type" value="Genomic_DNA"/>
</dbReference>
<evidence type="ECO:0000313" key="2">
    <source>
        <dbReference type="EMBL" id="MEX6633213.1"/>
    </source>
</evidence>
<protein>
    <submittedName>
        <fullName evidence="2">Uncharacterized protein</fullName>
    </submittedName>
</protein>
<gene>
    <name evidence="2" type="ORF">ABFZ84_06575</name>
</gene>
<dbReference type="Proteomes" id="UP001560685">
    <property type="component" value="Unassembled WGS sequence"/>
</dbReference>
<reference evidence="2 3" key="1">
    <citation type="submission" date="2024-05" db="EMBL/GenBank/DDBJ databases">
        <title>Three bacterial strains, DH-69, EH-24, and ECK-19 isolated from coastal sediments.</title>
        <authorList>
            <person name="Ye Y.-Q."/>
            <person name="Du Z.-J."/>
        </authorList>
    </citation>
    <scope>NUCLEOTIDE SEQUENCE [LARGE SCALE GENOMIC DNA]</scope>
    <source>
        <strain evidence="2 3">ECK-19</strain>
    </source>
</reference>
<keyword evidence="1" id="KW-1133">Transmembrane helix</keyword>
<accession>A0ABV3Z3U1</accession>
<keyword evidence="1" id="KW-0812">Transmembrane</keyword>
<evidence type="ECO:0000313" key="3">
    <source>
        <dbReference type="Proteomes" id="UP001560685"/>
    </source>
</evidence>
<keyword evidence="1" id="KW-0472">Membrane</keyword>
<comment type="caution">
    <text evidence="2">The sequence shown here is derived from an EMBL/GenBank/DDBJ whole genome shotgun (WGS) entry which is preliminary data.</text>
</comment>
<dbReference type="RefSeq" id="WP_369313165.1">
    <property type="nucleotide sequence ID" value="NZ_JBEHZE010000001.1"/>
</dbReference>
<sequence length="78" mass="8216">MLEKIGLAALVILIASESFAFSEAVLWTISALMHLGKIALEGTFVASAVIGLACGYWILRSALANRENLANEALAPKA</sequence>